<evidence type="ECO:0000259" key="3">
    <source>
        <dbReference type="Pfam" id="PF13473"/>
    </source>
</evidence>
<evidence type="ECO:0000256" key="1">
    <source>
        <dbReference type="SAM" id="MobiDB-lite"/>
    </source>
</evidence>
<feature type="domain" description="EfeO-type cupredoxin-like" evidence="3">
    <location>
        <begin position="68"/>
        <end position="146"/>
    </location>
</feature>
<dbReference type="AlphaFoldDB" id="A0A0U0W1I1"/>
<evidence type="ECO:0000313" key="4">
    <source>
        <dbReference type="EMBL" id="CPR02156.1"/>
    </source>
</evidence>
<protein>
    <submittedName>
        <fullName evidence="4">Plastocyanin</fullName>
    </submittedName>
</protein>
<feature type="transmembrane region" description="Helical" evidence="2">
    <location>
        <begin position="21"/>
        <end position="43"/>
    </location>
</feature>
<dbReference type="RefSeq" id="WP_090349719.1">
    <property type="nucleotide sequence ID" value="NZ_CSTD01000001.1"/>
</dbReference>
<dbReference type="InterPro" id="IPR008972">
    <property type="entry name" value="Cupredoxin"/>
</dbReference>
<dbReference type="Proteomes" id="UP000198875">
    <property type="component" value="Unassembled WGS sequence"/>
</dbReference>
<accession>A0A0U0W1I1</accession>
<keyword evidence="2" id="KW-1133">Transmembrane helix</keyword>
<evidence type="ECO:0000256" key="2">
    <source>
        <dbReference type="SAM" id="Phobius"/>
    </source>
</evidence>
<reference evidence="4 5" key="1">
    <citation type="submission" date="2015-03" db="EMBL/GenBank/DDBJ databases">
        <authorList>
            <person name="Murphy D."/>
        </authorList>
    </citation>
    <scope>NUCLEOTIDE SEQUENCE [LARGE SCALE GENOMIC DNA]</scope>
    <source>
        <strain evidence="4 5">DSM 44277</strain>
    </source>
</reference>
<keyword evidence="2" id="KW-0472">Membrane</keyword>
<dbReference type="SUPFAM" id="SSF49503">
    <property type="entry name" value="Cupredoxins"/>
    <property type="match status" value="1"/>
</dbReference>
<dbReference type="OrthoDB" id="574459at2"/>
<gene>
    <name evidence="4" type="ORF">BN971_00159</name>
</gene>
<sequence>MRKSDRPGRARGITRPIGGPGFGSVGATLRAVAVLALVCFVAGCGGGHQAAAPKQTGATSQPSLLVSPFAITIENNTFSHLNVPPATQVRVLNRDDVEHTVTSDAPGLFDVHVAPRSETVFIGPDKPGTYPYHSADQPSMHGELVVDQTGR</sequence>
<dbReference type="Pfam" id="PF13473">
    <property type="entry name" value="Cupredoxin_1"/>
    <property type="match status" value="1"/>
</dbReference>
<dbReference type="InterPro" id="IPR028096">
    <property type="entry name" value="EfeO_Cupredoxin"/>
</dbReference>
<proteinExistence type="predicted"/>
<dbReference type="Gene3D" id="2.60.40.420">
    <property type="entry name" value="Cupredoxins - blue copper proteins"/>
    <property type="match status" value="1"/>
</dbReference>
<feature type="region of interest" description="Disordered" evidence="1">
    <location>
        <begin position="124"/>
        <end position="151"/>
    </location>
</feature>
<dbReference type="EMBL" id="CSTD01000001">
    <property type="protein sequence ID" value="CPR02156.1"/>
    <property type="molecule type" value="Genomic_DNA"/>
</dbReference>
<keyword evidence="2" id="KW-0812">Transmembrane</keyword>
<organism evidence="4 5">
    <name type="scientific">Mycobacterium bohemicum DSM 44277</name>
    <dbReference type="NCBI Taxonomy" id="1236609"/>
    <lineage>
        <taxon>Bacteria</taxon>
        <taxon>Bacillati</taxon>
        <taxon>Actinomycetota</taxon>
        <taxon>Actinomycetes</taxon>
        <taxon>Mycobacteriales</taxon>
        <taxon>Mycobacteriaceae</taxon>
        <taxon>Mycobacterium</taxon>
    </lineage>
</organism>
<evidence type="ECO:0000313" key="5">
    <source>
        <dbReference type="Proteomes" id="UP000198875"/>
    </source>
</evidence>
<name>A0A0U0W1I1_MYCBE</name>